<evidence type="ECO:0000313" key="2">
    <source>
        <dbReference type="Proteomes" id="UP000191518"/>
    </source>
</evidence>
<gene>
    <name evidence="1" type="ORF">PENVUL_c026G10350</name>
</gene>
<reference evidence="2" key="1">
    <citation type="journal article" date="2017" name="Nat. Microbiol.">
        <title>Global analysis of biosynthetic gene clusters reveals vast potential of secondary metabolite production in Penicillium species.</title>
        <authorList>
            <person name="Nielsen J.C."/>
            <person name="Grijseels S."/>
            <person name="Prigent S."/>
            <person name="Ji B."/>
            <person name="Dainat J."/>
            <person name="Nielsen K.F."/>
            <person name="Frisvad J.C."/>
            <person name="Workman M."/>
            <person name="Nielsen J."/>
        </authorList>
    </citation>
    <scope>NUCLEOTIDE SEQUENCE [LARGE SCALE GENOMIC DNA]</scope>
    <source>
        <strain evidence="2">IBT 29486</strain>
    </source>
</reference>
<accession>A0A1V6RTT7</accession>
<sequence length="123" mass="13846">MGAMSKLRKPPFYQKTFKKEVNKYYGLTEKHRGATFSGFNLPASVRAAHLVPKIPSPEEVSHIFGVEDGVLSDPRNDNESRNVPAGMILRADIREIIRAKDHTVGTSNTRNALIECIKRLERL</sequence>
<dbReference type="EMBL" id="MDYP01000026">
    <property type="protein sequence ID" value="OQE05181.1"/>
    <property type="molecule type" value="Genomic_DNA"/>
</dbReference>
<dbReference type="STRING" id="29845.A0A1V6RTT7"/>
<protein>
    <submittedName>
        <fullName evidence="1">Uncharacterized protein</fullName>
    </submittedName>
</protein>
<dbReference type="AlphaFoldDB" id="A0A1V6RTT7"/>
<dbReference type="OrthoDB" id="5386595at2759"/>
<name>A0A1V6RTT7_9EURO</name>
<proteinExistence type="predicted"/>
<comment type="caution">
    <text evidence="1">The sequence shown here is derived from an EMBL/GenBank/DDBJ whole genome shotgun (WGS) entry which is preliminary data.</text>
</comment>
<dbReference type="Proteomes" id="UP000191518">
    <property type="component" value="Unassembled WGS sequence"/>
</dbReference>
<keyword evidence="2" id="KW-1185">Reference proteome</keyword>
<evidence type="ECO:0000313" key="1">
    <source>
        <dbReference type="EMBL" id="OQE05181.1"/>
    </source>
</evidence>
<organism evidence="1 2">
    <name type="scientific">Penicillium vulpinum</name>
    <dbReference type="NCBI Taxonomy" id="29845"/>
    <lineage>
        <taxon>Eukaryota</taxon>
        <taxon>Fungi</taxon>
        <taxon>Dikarya</taxon>
        <taxon>Ascomycota</taxon>
        <taxon>Pezizomycotina</taxon>
        <taxon>Eurotiomycetes</taxon>
        <taxon>Eurotiomycetidae</taxon>
        <taxon>Eurotiales</taxon>
        <taxon>Aspergillaceae</taxon>
        <taxon>Penicillium</taxon>
    </lineage>
</organism>